<evidence type="ECO:0000256" key="14">
    <source>
        <dbReference type="ARBA" id="ARBA00023137"/>
    </source>
</evidence>
<protein>
    <recommendedName>
        <fullName evidence="4">non-specific protein-tyrosine kinase</fullName>
        <ecNumber evidence="4">2.7.10.2</ecNumber>
    </recommendedName>
</protein>
<evidence type="ECO:0000256" key="8">
    <source>
        <dbReference type="ARBA" id="ARBA00022692"/>
    </source>
</evidence>
<evidence type="ECO:0000256" key="16">
    <source>
        <dbReference type="SAM" id="Phobius"/>
    </source>
</evidence>
<keyword evidence="6" id="KW-0997">Cell inner membrane</keyword>
<evidence type="ECO:0000256" key="6">
    <source>
        <dbReference type="ARBA" id="ARBA00022519"/>
    </source>
</evidence>
<dbReference type="GO" id="GO:0005524">
    <property type="term" value="F:ATP binding"/>
    <property type="evidence" value="ECO:0007669"/>
    <property type="project" value="UniProtKB-KW"/>
</dbReference>
<keyword evidence="5" id="KW-1003">Cell membrane</keyword>
<dbReference type="Pfam" id="PF13807">
    <property type="entry name" value="GNVR"/>
    <property type="match status" value="1"/>
</dbReference>
<name>A0A1X7JH46_9FLAO</name>
<organism evidence="20 21">
    <name type="scientific">Arenibacter troitsensis</name>
    <dbReference type="NCBI Taxonomy" id="188872"/>
    <lineage>
        <taxon>Bacteria</taxon>
        <taxon>Pseudomonadati</taxon>
        <taxon>Bacteroidota</taxon>
        <taxon>Flavobacteriia</taxon>
        <taxon>Flavobacteriales</taxon>
        <taxon>Flavobacteriaceae</taxon>
        <taxon>Arenibacter</taxon>
    </lineage>
</organism>
<reference evidence="21" key="1">
    <citation type="submission" date="2017-04" db="EMBL/GenBank/DDBJ databases">
        <authorList>
            <person name="Varghese N."/>
            <person name="Submissions S."/>
        </authorList>
    </citation>
    <scope>NUCLEOTIDE SEQUENCE [LARGE SCALE GENOMIC DNA]</scope>
    <source>
        <strain evidence="21">DSM 19835</strain>
    </source>
</reference>
<dbReference type="InterPro" id="IPR003856">
    <property type="entry name" value="LPS_length_determ_N"/>
</dbReference>
<feature type="transmembrane region" description="Helical" evidence="16">
    <location>
        <begin position="492"/>
        <end position="513"/>
    </location>
</feature>
<accession>A0A1X7JH46</accession>
<dbReference type="InterPro" id="IPR027417">
    <property type="entry name" value="P-loop_NTPase"/>
</dbReference>
<gene>
    <name evidence="20" type="ORF">SAMN03080602_01851</name>
</gene>
<evidence type="ECO:0000259" key="18">
    <source>
        <dbReference type="Pfam" id="PF13614"/>
    </source>
</evidence>
<evidence type="ECO:0000259" key="17">
    <source>
        <dbReference type="Pfam" id="PF02706"/>
    </source>
</evidence>
<dbReference type="NCBIfam" id="TIGR01007">
    <property type="entry name" value="eps_fam"/>
    <property type="match status" value="1"/>
</dbReference>
<dbReference type="EC" id="2.7.10.2" evidence="4"/>
<keyword evidence="11" id="KW-0067">ATP-binding</keyword>
<comment type="subcellular location">
    <subcellularLocation>
        <location evidence="1">Cell inner membrane</location>
        <topology evidence="1">Multi-pass membrane protein</topology>
    </subcellularLocation>
</comment>
<keyword evidence="14" id="KW-0829">Tyrosine-protein kinase</keyword>
<keyword evidence="7" id="KW-0808">Transferase</keyword>
<feature type="domain" description="Tyrosine-protein kinase G-rich" evidence="19">
    <location>
        <begin position="440"/>
        <end position="512"/>
    </location>
</feature>
<dbReference type="SUPFAM" id="SSF52540">
    <property type="entry name" value="P-loop containing nucleoside triphosphate hydrolases"/>
    <property type="match status" value="1"/>
</dbReference>
<dbReference type="InterPro" id="IPR005702">
    <property type="entry name" value="Wzc-like_C"/>
</dbReference>
<dbReference type="Pfam" id="PF02706">
    <property type="entry name" value="Wzz"/>
    <property type="match status" value="1"/>
</dbReference>
<dbReference type="InterPro" id="IPR025669">
    <property type="entry name" value="AAA_dom"/>
</dbReference>
<sequence length="775" mass="86834">MKEFPSNIERVEEDESNALMEIIKKYLRYWPWFLLSAIACIGAGFIYMRYAPVKYNTVAKIKIIDDTKEADIASDALALLSRNNKINLENEIEVLKSYRILKQVVEEHHLDIAYYEVGKVKSTQLWVAPFIVEKQIEADSVQTPWLYDITMDAQGMRITDVNDQVFTPNLKEPDSPTAGLPFTIKLREGIDPSFYAGINYSLVLNPIKKVIFQLIKDIQVQATSKSSEILSLSINGGNIDKNEAILNTLIEKFNRDGVLDRQLVSKRTLDFIDERFIYLTQELDSIEGGKESFKRSNNLSYIEADAGASLLKKSETEAEVNKLENQISISILLKQSVINQMDYGLLPANIGLENTSLNTLVSDYNKLSLDREKLLQNVGKDHPTLVALNEQLERAKVNIIKSVNIYETQLKNSLRQLKEEESRAGSQFARLPEKEKMLRSIERQQDIKENLFLLLLQKREEAAISYAVTAPSVKIVDYGLTNSIPVSPKKTIVYALSLIAGMFLPFAVLYIRFTLDTKIRSRKDLEILYPEIPIAGEIPFFKGTKSFMEVNDRSILAESFSILGTNLSYLLPENKAKGGQVIAVTSSVKGEGKTLLSSNLSLAYASLNKKVLLVGADLRNPQLHTYFNGNSDQKGLSNFLNDPGMNWKDCLVNGPGNNGSLNICFGGPIPPNAPELLSSKAFAQFLENAKQEFDYIILDTAPTMLVSDTLLISKFADATLFVTRAGLTDKRLLEFSKNLHKTKKLKNMAYVVNGVGNGKAKGYNYGYGYGYGSEK</sequence>
<keyword evidence="12 16" id="KW-1133">Transmembrane helix</keyword>
<evidence type="ECO:0000256" key="1">
    <source>
        <dbReference type="ARBA" id="ARBA00004429"/>
    </source>
</evidence>
<dbReference type="Gene3D" id="3.40.50.300">
    <property type="entry name" value="P-loop containing nucleotide triphosphate hydrolases"/>
    <property type="match status" value="1"/>
</dbReference>
<evidence type="ECO:0000259" key="19">
    <source>
        <dbReference type="Pfam" id="PF13807"/>
    </source>
</evidence>
<evidence type="ECO:0000256" key="10">
    <source>
        <dbReference type="ARBA" id="ARBA00022777"/>
    </source>
</evidence>
<dbReference type="GO" id="GO:0004715">
    <property type="term" value="F:non-membrane spanning protein tyrosine kinase activity"/>
    <property type="evidence" value="ECO:0007669"/>
    <property type="project" value="UniProtKB-EC"/>
</dbReference>
<feature type="transmembrane region" description="Helical" evidence="16">
    <location>
        <begin position="29"/>
        <end position="50"/>
    </location>
</feature>
<dbReference type="OrthoDB" id="9794577at2"/>
<evidence type="ECO:0000256" key="5">
    <source>
        <dbReference type="ARBA" id="ARBA00022475"/>
    </source>
</evidence>
<keyword evidence="21" id="KW-1185">Reference proteome</keyword>
<evidence type="ECO:0000256" key="11">
    <source>
        <dbReference type="ARBA" id="ARBA00022840"/>
    </source>
</evidence>
<evidence type="ECO:0000256" key="15">
    <source>
        <dbReference type="ARBA" id="ARBA00051245"/>
    </source>
</evidence>
<dbReference type="PANTHER" id="PTHR32309">
    <property type="entry name" value="TYROSINE-PROTEIN KINASE"/>
    <property type="match status" value="1"/>
</dbReference>
<evidence type="ECO:0000256" key="12">
    <source>
        <dbReference type="ARBA" id="ARBA00022989"/>
    </source>
</evidence>
<dbReference type="GO" id="GO:0005886">
    <property type="term" value="C:plasma membrane"/>
    <property type="evidence" value="ECO:0007669"/>
    <property type="project" value="UniProtKB-SubCell"/>
</dbReference>
<evidence type="ECO:0000256" key="9">
    <source>
        <dbReference type="ARBA" id="ARBA00022741"/>
    </source>
</evidence>
<keyword evidence="9" id="KW-0547">Nucleotide-binding</keyword>
<comment type="similarity">
    <text evidence="2">Belongs to the CpsD/CapB family.</text>
</comment>
<evidence type="ECO:0000256" key="13">
    <source>
        <dbReference type="ARBA" id="ARBA00023136"/>
    </source>
</evidence>
<comment type="similarity">
    <text evidence="3">Belongs to the etk/wzc family.</text>
</comment>
<evidence type="ECO:0000313" key="20">
    <source>
        <dbReference type="EMBL" id="SMG27366.1"/>
    </source>
</evidence>
<keyword evidence="10" id="KW-0418">Kinase</keyword>
<dbReference type="Proteomes" id="UP000193420">
    <property type="component" value="Unassembled WGS sequence"/>
</dbReference>
<dbReference type="Pfam" id="PF13614">
    <property type="entry name" value="AAA_31"/>
    <property type="match status" value="1"/>
</dbReference>
<evidence type="ECO:0000256" key="4">
    <source>
        <dbReference type="ARBA" id="ARBA00011903"/>
    </source>
</evidence>
<dbReference type="InterPro" id="IPR032807">
    <property type="entry name" value="GNVR"/>
</dbReference>
<evidence type="ECO:0000313" key="21">
    <source>
        <dbReference type="Proteomes" id="UP000193420"/>
    </source>
</evidence>
<dbReference type="STRING" id="188872.SAMN03080602_01851"/>
<evidence type="ECO:0000256" key="3">
    <source>
        <dbReference type="ARBA" id="ARBA00008883"/>
    </source>
</evidence>
<comment type="catalytic activity">
    <reaction evidence="15">
        <text>L-tyrosyl-[protein] + ATP = O-phospho-L-tyrosyl-[protein] + ADP + H(+)</text>
        <dbReference type="Rhea" id="RHEA:10596"/>
        <dbReference type="Rhea" id="RHEA-COMP:10136"/>
        <dbReference type="Rhea" id="RHEA-COMP:20101"/>
        <dbReference type="ChEBI" id="CHEBI:15378"/>
        <dbReference type="ChEBI" id="CHEBI:30616"/>
        <dbReference type="ChEBI" id="CHEBI:46858"/>
        <dbReference type="ChEBI" id="CHEBI:61978"/>
        <dbReference type="ChEBI" id="CHEBI:456216"/>
        <dbReference type="EC" id="2.7.10.2"/>
    </reaction>
</comment>
<dbReference type="RefSeq" id="WP_085498279.1">
    <property type="nucleotide sequence ID" value="NZ_FXAO01000003.1"/>
</dbReference>
<evidence type="ECO:0000256" key="7">
    <source>
        <dbReference type="ARBA" id="ARBA00022679"/>
    </source>
</evidence>
<feature type="domain" description="Polysaccharide chain length determinant N-terminal" evidence="17">
    <location>
        <begin position="19"/>
        <end position="107"/>
    </location>
</feature>
<dbReference type="AlphaFoldDB" id="A0A1X7JH46"/>
<dbReference type="PANTHER" id="PTHR32309:SF13">
    <property type="entry name" value="FERRIC ENTEROBACTIN TRANSPORT PROTEIN FEPE"/>
    <property type="match status" value="1"/>
</dbReference>
<dbReference type="InterPro" id="IPR050445">
    <property type="entry name" value="Bact_polysacc_biosynth/exp"/>
</dbReference>
<keyword evidence="13 16" id="KW-0472">Membrane</keyword>
<proteinExistence type="inferred from homology"/>
<dbReference type="EMBL" id="FXAO01000003">
    <property type="protein sequence ID" value="SMG27366.1"/>
    <property type="molecule type" value="Genomic_DNA"/>
</dbReference>
<dbReference type="CDD" id="cd05387">
    <property type="entry name" value="BY-kinase"/>
    <property type="match status" value="1"/>
</dbReference>
<keyword evidence="8 16" id="KW-0812">Transmembrane</keyword>
<evidence type="ECO:0000256" key="2">
    <source>
        <dbReference type="ARBA" id="ARBA00007316"/>
    </source>
</evidence>
<feature type="domain" description="AAA" evidence="18">
    <location>
        <begin position="580"/>
        <end position="706"/>
    </location>
</feature>